<dbReference type="Gene3D" id="3.90.1200.10">
    <property type="match status" value="1"/>
</dbReference>
<dbReference type="InterPro" id="IPR002575">
    <property type="entry name" value="Aminoglycoside_PTrfase"/>
</dbReference>
<dbReference type="Proteomes" id="UP001143362">
    <property type="component" value="Unassembled WGS sequence"/>
</dbReference>
<proteinExistence type="predicted"/>
<accession>A0ABT3TJS5</accession>
<dbReference type="PANTHER" id="PTHR47829">
    <property type="entry name" value="HYDROLASE, PUTATIVE (AFU_ORTHOLOGUE AFUA_1G12880)-RELATED"/>
    <property type="match status" value="1"/>
</dbReference>
<dbReference type="Gene3D" id="3.30.200.20">
    <property type="entry name" value="Phosphorylase Kinase, domain 1"/>
    <property type="match status" value="1"/>
</dbReference>
<evidence type="ECO:0000259" key="1">
    <source>
        <dbReference type="Pfam" id="PF01636"/>
    </source>
</evidence>
<evidence type="ECO:0000313" key="3">
    <source>
        <dbReference type="Proteomes" id="UP001143362"/>
    </source>
</evidence>
<dbReference type="CDD" id="cd05154">
    <property type="entry name" value="ACAD10_11_N-like"/>
    <property type="match status" value="1"/>
</dbReference>
<name>A0ABT3TJS5_9GAMM</name>
<dbReference type="EMBL" id="SHNN01000003">
    <property type="protein sequence ID" value="MCX2982563.1"/>
    <property type="molecule type" value="Genomic_DNA"/>
</dbReference>
<dbReference type="SUPFAM" id="SSF56112">
    <property type="entry name" value="Protein kinase-like (PK-like)"/>
    <property type="match status" value="1"/>
</dbReference>
<dbReference type="PANTHER" id="PTHR47829:SF1">
    <property type="entry name" value="HAD FAMILY PHOSPHATASE"/>
    <property type="match status" value="1"/>
</dbReference>
<comment type="caution">
    <text evidence="2">The sequence shown here is derived from an EMBL/GenBank/DDBJ whole genome shotgun (WGS) entry which is preliminary data.</text>
</comment>
<reference evidence="2" key="1">
    <citation type="submission" date="2019-02" db="EMBL/GenBank/DDBJ databases">
        <authorList>
            <person name="Li S.-H."/>
        </authorList>
    </citation>
    <scope>NUCLEOTIDE SEQUENCE</scope>
    <source>
        <strain evidence="2">IMCC14734</strain>
    </source>
</reference>
<dbReference type="InterPro" id="IPR041726">
    <property type="entry name" value="ACAD10_11_N"/>
</dbReference>
<dbReference type="Pfam" id="PF01636">
    <property type="entry name" value="APH"/>
    <property type="match status" value="1"/>
</dbReference>
<feature type="domain" description="Aminoglycoside phosphotransferase" evidence="1">
    <location>
        <begin position="29"/>
        <end position="249"/>
    </location>
</feature>
<dbReference type="InterPro" id="IPR052898">
    <property type="entry name" value="ACAD10-like"/>
</dbReference>
<evidence type="ECO:0000313" key="2">
    <source>
        <dbReference type="EMBL" id="MCX2982563.1"/>
    </source>
</evidence>
<dbReference type="RefSeq" id="WP_279246574.1">
    <property type="nucleotide sequence ID" value="NZ_SHNN01000003.1"/>
</dbReference>
<sequence length="341" mass="37976">MESPKGIELEQVTAWLAANLQDMPPPYEFELIAAGGSNLTYRVTAANAARFILRRPPVRARIATAHDMQREYKIIGGLQGSAVPVPQLYAWCDDSAVTGSEFYCMELVEGLALREQSDCAAMTAAACWQAMESLVAAQVAFHQIDLEAVGLADLAQHDGYLQRQLKRWKRQVEVASQREQPLFDELHAALVATSPPSELAPGLAHGDYRFDNCILGDDYRVAAVLDWELCTIGDPRADFIWSLNYWAEPGESLTWLMAPPTQHPEFPGRQQVLDCYCEMSAVSITHMQWYNAFSWWKQACIVEGVLARLQQGASGGMKVQSLEAIGERIDAYLQHARELLS</sequence>
<dbReference type="InterPro" id="IPR011009">
    <property type="entry name" value="Kinase-like_dom_sf"/>
</dbReference>
<organism evidence="2 3">
    <name type="scientific">Candidatus Litorirhabdus singularis</name>
    <dbReference type="NCBI Taxonomy" id="2518993"/>
    <lineage>
        <taxon>Bacteria</taxon>
        <taxon>Pseudomonadati</taxon>
        <taxon>Pseudomonadota</taxon>
        <taxon>Gammaproteobacteria</taxon>
        <taxon>Cellvibrionales</taxon>
        <taxon>Halieaceae</taxon>
        <taxon>Candidatus Litorirhabdus</taxon>
    </lineage>
</organism>
<gene>
    <name evidence="2" type="ORF">EYC98_17000</name>
</gene>
<protein>
    <submittedName>
        <fullName evidence="2">Phosphotransferase family protein</fullName>
    </submittedName>
</protein>
<keyword evidence="3" id="KW-1185">Reference proteome</keyword>